<dbReference type="Gene3D" id="3.10.105.10">
    <property type="entry name" value="Dipeptide-binding Protein, Domain 3"/>
    <property type="match status" value="1"/>
</dbReference>
<organism evidence="4 5">
    <name type="scientific">Paenibacillus baimaensis</name>
    <dbReference type="NCBI Taxonomy" id="2982185"/>
    <lineage>
        <taxon>Bacteria</taxon>
        <taxon>Bacillati</taxon>
        <taxon>Bacillota</taxon>
        <taxon>Bacilli</taxon>
        <taxon>Bacillales</taxon>
        <taxon>Paenibacillaceae</taxon>
        <taxon>Paenibacillus</taxon>
    </lineage>
</organism>
<dbReference type="PROSITE" id="PS51257">
    <property type="entry name" value="PROKAR_LIPOPROTEIN"/>
    <property type="match status" value="1"/>
</dbReference>
<dbReference type="Gene3D" id="3.40.190.10">
    <property type="entry name" value="Periplasmic binding protein-like II"/>
    <property type="match status" value="1"/>
</dbReference>
<evidence type="ECO:0000313" key="5">
    <source>
        <dbReference type="Proteomes" id="UP001652445"/>
    </source>
</evidence>
<dbReference type="PANTHER" id="PTHR30290:SF64">
    <property type="entry name" value="ABC TRANSPORTER PERIPLASMIC BINDING PROTEIN"/>
    <property type="match status" value="1"/>
</dbReference>
<dbReference type="InterPro" id="IPR039424">
    <property type="entry name" value="SBP_5"/>
</dbReference>
<accession>A0ABT2UDU3</accession>
<evidence type="ECO:0000259" key="3">
    <source>
        <dbReference type="Pfam" id="PF00496"/>
    </source>
</evidence>
<dbReference type="InterPro" id="IPR030678">
    <property type="entry name" value="Peptide/Ni-bd"/>
</dbReference>
<dbReference type="SUPFAM" id="SSF53850">
    <property type="entry name" value="Periplasmic binding protein-like II"/>
    <property type="match status" value="1"/>
</dbReference>
<dbReference type="Pfam" id="PF00496">
    <property type="entry name" value="SBP_bac_5"/>
    <property type="match status" value="1"/>
</dbReference>
<gene>
    <name evidence="4" type="ORF">OB236_11770</name>
</gene>
<evidence type="ECO:0000313" key="4">
    <source>
        <dbReference type="EMBL" id="MCU6792799.1"/>
    </source>
</evidence>
<feature type="chain" id="PRO_5045327336" evidence="2">
    <location>
        <begin position="21"/>
        <end position="518"/>
    </location>
</feature>
<sequence length="518" mass="58584">MKSVKIIVLFFFAIVLSACSQKVPASDVNTVSQAAPLVIRLAGGDYGLPSPFTHSTRGPGLYNMYLLFDGLLEKDEKGLIPWLATDWKIEKGGKSYLFTIRDNVHWHDGTLLTAEDVKFSYDYYLKHPPVRNMLVEGKETFVEKVEIVGKNQVRITVKQPNASYLEKIGFSMKIIPKHIWEGVDNPVSMTDPKALVGSGPYTLDDYNGGQGTYRFKAFDPYWGPKPRVDVIEQVPVSEPVLAFEKGELDIAEITPDVLSRFQNNPEYRVIQNPPFHGVRLNFNMEKRPELKDKAVRQAFAYAIDQADLVEKVLRGAGIPGSAGYLPQEHPYYNNKIKPYPFDPAKAKQLLNGKELTFKLNIPNTEQTVRTAELIKISLKKAGIVLNVQTYDTKTNDEMARSGNYELTLSVTGGWGGDPDLLRMTFATNPNSQGSSGTIGYKNEAINQLAAKQMVEPDENKRHEIINQLQEQIAEEVPALTLFNQKSYFVFRPNKFDGWMYMYDHHYAQHSKLTYLTRK</sequence>
<protein>
    <submittedName>
        <fullName evidence="4">ABC transporter substrate-binding protein</fullName>
    </submittedName>
</protein>
<dbReference type="RefSeq" id="WP_262684165.1">
    <property type="nucleotide sequence ID" value="NZ_JAOQIO010000034.1"/>
</dbReference>
<keyword evidence="5" id="KW-1185">Reference proteome</keyword>
<dbReference type="PANTHER" id="PTHR30290">
    <property type="entry name" value="PERIPLASMIC BINDING COMPONENT OF ABC TRANSPORTER"/>
    <property type="match status" value="1"/>
</dbReference>
<feature type="domain" description="Solute-binding protein family 5" evidence="3">
    <location>
        <begin position="79"/>
        <end position="431"/>
    </location>
</feature>
<reference evidence="4 5" key="1">
    <citation type="submission" date="2022-09" db="EMBL/GenBank/DDBJ databases">
        <authorList>
            <person name="Han X.L."/>
            <person name="Wang Q."/>
            <person name="Lu T."/>
        </authorList>
    </citation>
    <scope>NUCLEOTIDE SEQUENCE [LARGE SCALE GENOMIC DNA]</scope>
    <source>
        <strain evidence="4 5">WQ 127069</strain>
    </source>
</reference>
<evidence type="ECO:0000256" key="1">
    <source>
        <dbReference type="ARBA" id="ARBA00022729"/>
    </source>
</evidence>
<evidence type="ECO:0000256" key="2">
    <source>
        <dbReference type="SAM" id="SignalP"/>
    </source>
</evidence>
<keyword evidence="1 2" id="KW-0732">Signal</keyword>
<proteinExistence type="predicted"/>
<feature type="signal peptide" evidence="2">
    <location>
        <begin position="1"/>
        <end position="20"/>
    </location>
</feature>
<dbReference type="InterPro" id="IPR000914">
    <property type="entry name" value="SBP_5_dom"/>
</dbReference>
<dbReference type="PIRSF" id="PIRSF002741">
    <property type="entry name" value="MppA"/>
    <property type="match status" value="1"/>
</dbReference>
<dbReference type="EMBL" id="JAOQIO010000034">
    <property type="protein sequence ID" value="MCU6792799.1"/>
    <property type="molecule type" value="Genomic_DNA"/>
</dbReference>
<comment type="caution">
    <text evidence="4">The sequence shown here is derived from an EMBL/GenBank/DDBJ whole genome shotgun (WGS) entry which is preliminary data.</text>
</comment>
<dbReference type="Gene3D" id="3.90.76.10">
    <property type="entry name" value="Dipeptide-binding Protein, Domain 1"/>
    <property type="match status" value="1"/>
</dbReference>
<name>A0ABT2UDU3_9BACL</name>
<dbReference type="Proteomes" id="UP001652445">
    <property type="component" value="Unassembled WGS sequence"/>
</dbReference>